<dbReference type="InterPro" id="IPR006016">
    <property type="entry name" value="UspA"/>
</dbReference>
<dbReference type="Gene3D" id="3.40.50.620">
    <property type="entry name" value="HUPs"/>
    <property type="match status" value="1"/>
</dbReference>
<protein>
    <submittedName>
        <fullName evidence="3">Universal stress protein UspA</fullName>
    </submittedName>
</protein>
<evidence type="ECO:0000313" key="4">
    <source>
        <dbReference type="Proteomes" id="UP000053331"/>
    </source>
</evidence>
<sequence>MTLVVVPVRFPPSSHSAATLREAVRVAEERDADLTILHVDLYQNSGGVSRSDLKRAVEERIGRLDRARYVVRRGFLVEETILEEIVAEGADVVVIGSKQAGRWRRMVQKLLSDPDIDSFLRDELDCTVITVDAEGDVTTNETAETAETDDDAPLPEDGAND</sequence>
<evidence type="ECO:0000259" key="2">
    <source>
        <dbReference type="Pfam" id="PF00582"/>
    </source>
</evidence>
<dbReference type="RefSeq" id="WP_050025848.1">
    <property type="nucleotide sequence ID" value="NZ_JNFH02000056.1"/>
</dbReference>
<name>A0A0F8AXP5_9EURY</name>
<dbReference type="EMBL" id="JNFH02000056">
    <property type="protein sequence ID" value="KKF39390.1"/>
    <property type="molecule type" value="Genomic_DNA"/>
</dbReference>
<dbReference type="InterPro" id="IPR014729">
    <property type="entry name" value="Rossmann-like_a/b/a_fold"/>
</dbReference>
<reference evidence="3 4" key="1">
    <citation type="journal article" date="2015" name="Genome Announc.">
        <title>Draft genome sequence of a Halorubrum H3 strain isolated from the burlinskoye salt lake (Altai Krai, Russia).</title>
        <authorList>
            <person name="Rozanov A.S."/>
            <person name="Bryanskaya A.V."/>
            <person name="Malup T.K."/>
            <person name="Kotenko A.V."/>
            <person name="Peltek S.E."/>
        </authorList>
    </citation>
    <scope>NUCLEOTIDE SEQUENCE [LARGE SCALE GENOMIC DNA]</scope>
    <source>
        <strain evidence="3 4">H3</strain>
    </source>
</reference>
<dbReference type="Pfam" id="PF00582">
    <property type="entry name" value="Usp"/>
    <property type="match status" value="1"/>
</dbReference>
<evidence type="ECO:0000313" key="3">
    <source>
        <dbReference type="EMBL" id="KKF39390.1"/>
    </source>
</evidence>
<keyword evidence="4" id="KW-1185">Reference proteome</keyword>
<comment type="caution">
    <text evidence="3">The sequence shown here is derived from an EMBL/GenBank/DDBJ whole genome shotgun (WGS) entry which is preliminary data.</text>
</comment>
<dbReference type="AlphaFoldDB" id="A0A0F8AXP5"/>
<feature type="region of interest" description="Disordered" evidence="1">
    <location>
        <begin position="134"/>
        <end position="161"/>
    </location>
</feature>
<feature type="domain" description="UspA" evidence="2">
    <location>
        <begin position="4"/>
        <end position="107"/>
    </location>
</feature>
<evidence type="ECO:0000256" key="1">
    <source>
        <dbReference type="SAM" id="MobiDB-lite"/>
    </source>
</evidence>
<dbReference type="OrthoDB" id="260697at2157"/>
<feature type="compositionally biased region" description="Acidic residues" evidence="1">
    <location>
        <begin position="144"/>
        <end position="161"/>
    </location>
</feature>
<organism evidence="3 4">
    <name type="scientific">Halorubrum saccharovorum</name>
    <dbReference type="NCBI Taxonomy" id="2248"/>
    <lineage>
        <taxon>Archaea</taxon>
        <taxon>Methanobacteriati</taxon>
        <taxon>Methanobacteriota</taxon>
        <taxon>Stenosarchaea group</taxon>
        <taxon>Halobacteria</taxon>
        <taxon>Halobacteriales</taxon>
        <taxon>Haloferacaceae</taxon>
        <taxon>Halorubrum</taxon>
    </lineage>
</organism>
<proteinExistence type="predicted"/>
<dbReference type="Proteomes" id="UP000053331">
    <property type="component" value="Unassembled WGS sequence"/>
</dbReference>
<accession>A0A0F8AXP5</accession>
<gene>
    <name evidence="3" type="ORF">FK85_28835</name>
</gene>
<dbReference type="SUPFAM" id="SSF52402">
    <property type="entry name" value="Adenine nucleotide alpha hydrolases-like"/>
    <property type="match status" value="1"/>
</dbReference>
<dbReference type="CDD" id="cd00293">
    <property type="entry name" value="USP-like"/>
    <property type="match status" value="1"/>
</dbReference>